<evidence type="ECO:0000256" key="2">
    <source>
        <dbReference type="SAM" id="Phobius"/>
    </source>
</evidence>
<keyword evidence="4" id="KW-1185">Reference proteome</keyword>
<feature type="transmembrane region" description="Helical" evidence="2">
    <location>
        <begin position="635"/>
        <end position="660"/>
    </location>
</feature>
<dbReference type="OrthoDB" id="5428890at2759"/>
<proteinExistence type="predicted"/>
<feature type="compositionally biased region" description="Low complexity" evidence="1">
    <location>
        <begin position="90"/>
        <end position="107"/>
    </location>
</feature>
<comment type="caution">
    <text evidence="3">The sequence shown here is derived from an EMBL/GenBank/DDBJ whole genome shotgun (WGS) entry which is preliminary data.</text>
</comment>
<organism evidence="3 4">
    <name type="scientific">Cadophora malorum</name>
    <dbReference type="NCBI Taxonomy" id="108018"/>
    <lineage>
        <taxon>Eukaryota</taxon>
        <taxon>Fungi</taxon>
        <taxon>Dikarya</taxon>
        <taxon>Ascomycota</taxon>
        <taxon>Pezizomycotina</taxon>
        <taxon>Leotiomycetes</taxon>
        <taxon>Helotiales</taxon>
        <taxon>Ploettnerulaceae</taxon>
        <taxon>Cadophora</taxon>
    </lineage>
</organism>
<gene>
    <name evidence="3" type="ORF">IFR04_003340</name>
</gene>
<feature type="region of interest" description="Disordered" evidence="1">
    <location>
        <begin position="1"/>
        <end position="150"/>
    </location>
</feature>
<evidence type="ECO:0000313" key="4">
    <source>
        <dbReference type="Proteomes" id="UP000664132"/>
    </source>
</evidence>
<dbReference type="EMBL" id="JAFJYH010000033">
    <property type="protein sequence ID" value="KAG4423517.1"/>
    <property type="molecule type" value="Genomic_DNA"/>
</dbReference>
<evidence type="ECO:0000256" key="1">
    <source>
        <dbReference type="SAM" id="MobiDB-lite"/>
    </source>
</evidence>
<sequence>MDEEAEPSTAERGGAQSTNTDVEDLPTDANRGQIGFQGEAISGAESSATSEEQVAVGGDQAGNEEVNVEQFYPLTSNSDGARVSADQADSGGANPAPAEPATPSEESVAIHGDQNADKEELNTQAGQTRAIDEPVSVSGDQTNAEQVKTTQIRQTATSEELVTIPLTKLQQLVEFCAQVLQESKSRELPAIDLEKGTRTSALANHSISLTMKMADDISLSEGFEVYGPYSKFRATISPEVSFKIKQLWSGVKAYKTEDSLGTEQSDLVEWAQQDHHSISDLARLFDDDHKFVDDAHAPLGTVFIHIMSSNASRAIFEFDTRLLALVCVYGAQKYCLGGILAMLCILQVVQYSLLFNRMSSYRNVPGNVGYAALNWHDKDPPSLGHLLGLLFQGRSLSHALGLTLDQVFCMLHYFDRSVAFDAANCAEGAGLRVDDLNVRSIHTLGGLRIVWTLIMEEHLLLDMKNMILYVLWQLPIVSKNSAMGRWDILSYRAFREGTYNDRSLFDSECIDFMAINYEVRKTWAMLFAADRTAKKRKQYYKLVSGEKFLRTFEFDEMRVFKDMRDHHLNAATERHFSNRSYRRTLDSALNKETISYASFPTFETRLRQLRHYVDSQKPRGILQLWKDKRDTLNYYTFWGVIIFGSLSIFLAFFSLAVSVAQTIASFKALNAS</sequence>
<keyword evidence="2" id="KW-1133">Transmembrane helix</keyword>
<keyword evidence="2" id="KW-0812">Transmembrane</keyword>
<accession>A0A8H8BTM9</accession>
<dbReference type="AlphaFoldDB" id="A0A8H8BTM9"/>
<evidence type="ECO:0000313" key="3">
    <source>
        <dbReference type="EMBL" id="KAG4423517.1"/>
    </source>
</evidence>
<reference evidence="3" key="1">
    <citation type="submission" date="2021-02" db="EMBL/GenBank/DDBJ databases">
        <title>Genome sequence Cadophora malorum strain M34.</title>
        <authorList>
            <person name="Stefanovic E."/>
            <person name="Vu D."/>
            <person name="Scully C."/>
            <person name="Dijksterhuis J."/>
            <person name="Roader J."/>
            <person name="Houbraken J."/>
        </authorList>
    </citation>
    <scope>NUCLEOTIDE SEQUENCE</scope>
    <source>
        <strain evidence="3">M34</strain>
    </source>
</reference>
<protein>
    <submittedName>
        <fullName evidence="3">Uncharacterized protein</fullName>
    </submittedName>
</protein>
<dbReference type="Proteomes" id="UP000664132">
    <property type="component" value="Unassembled WGS sequence"/>
</dbReference>
<name>A0A8H8BTM9_9HELO</name>
<feature type="compositionally biased region" description="Polar residues" evidence="1">
    <location>
        <begin position="138"/>
        <end position="150"/>
    </location>
</feature>
<keyword evidence="2" id="KW-0472">Membrane</keyword>